<comment type="caution">
    <text evidence="2">The sequence shown here is derived from an EMBL/GenBank/DDBJ whole genome shotgun (WGS) entry which is preliminary data.</text>
</comment>
<feature type="transmembrane region" description="Helical" evidence="1">
    <location>
        <begin position="145"/>
        <end position="166"/>
    </location>
</feature>
<dbReference type="EMBL" id="JACHIN010000001">
    <property type="protein sequence ID" value="MBB5075554.1"/>
    <property type="molecule type" value="Genomic_DNA"/>
</dbReference>
<name>A0A7W7ZXF8_9ACTN</name>
<feature type="transmembrane region" description="Helical" evidence="1">
    <location>
        <begin position="99"/>
        <end position="125"/>
    </location>
</feature>
<evidence type="ECO:0000256" key="1">
    <source>
        <dbReference type="SAM" id="Phobius"/>
    </source>
</evidence>
<protein>
    <submittedName>
        <fullName evidence="2">ABC-type transport system involved in multi-copper enzyme maturation permease subunit</fullName>
    </submittedName>
</protein>
<dbReference type="AlphaFoldDB" id="A0A7W7ZXF8"/>
<sequence>MIDVMRSEWTKLRSLRSTVWTLVAAFLMMVGLGALIAWGAVSNASAGATGSAAQAVMIALVALPFGAIAMATLGVLVISGEYRTGMIRTSLQAVPQRLTFLYGKAVVFTIAALVVGLVTAYAAFFVSQGVLSIKDLHTSITAPEVLRAVTGAGLYLAASGLFGLALGSLIRHTPGAIVAVITLTLVLPQLTSLLPGRVGEIVTQHFTSNAGLQLTMVEPRAAGLAPWTGFAVYLIWVAVILLAGTALLRRRDA</sequence>
<keyword evidence="1" id="KW-1133">Transmembrane helix</keyword>
<keyword evidence="3" id="KW-1185">Reference proteome</keyword>
<feature type="transmembrane region" description="Helical" evidence="1">
    <location>
        <begin position="173"/>
        <end position="190"/>
    </location>
</feature>
<proteinExistence type="predicted"/>
<feature type="transmembrane region" description="Helical" evidence="1">
    <location>
        <begin position="224"/>
        <end position="248"/>
    </location>
</feature>
<keyword evidence="1" id="KW-0812">Transmembrane</keyword>
<feature type="transmembrane region" description="Helical" evidence="1">
    <location>
        <begin position="53"/>
        <end position="78"/>
    </location>
</feature>
<keyword evidence="1" id="KW-0472">Membrane</keyword>
<feature type="transmembrane region" description="Helical" evidence="1">
    <location>
        <begin position="20"/>
        <end position="41"/>
    </location>
</feature>
<accession>A0A7W7ZXF8</accession>
<gene>
    <name evidence="2" type="ORF">HNR40_001000</name>
</gene>
<evidence type="ECO:0000313" key="3">
    <source>
        <dbReference type="Proteomes" id="UP000568380"/>
    </source>
</evidence>
<dbReference type="RefSeq" id="WP_184958679.1">
    <property type="nucleotide sequence ID" value="NZ_JACHIN010000001.1"/>
</dbReference>
<reference evidence="2 3" key="1">
    <citation type="submission" date="2020-08" db="EMBL/GenBank/DDBJ databases">
        <title>Genomic Encyclopedia of Type Strains, Phase IV (KMG-IV): sequencing the most valuable type-strain genomes for metagenomic binning, comparative biology and taxonomic classification.</title>
        <authorList>
            <person name="Goeker M."/>
        </authorList>
    </citation>
    <scope>NUCLEOTIDE SEQUENCE [LARGE SCALE GENOMIC DNA]</scope>
    <source>
        <strain evidence="2 3">DSM 45385</strain>
    </source>
</reference>
<dbReference type="Proteomes" id="UP000568380">
    <property type="component" value="Unassembled WGS sequence"/>
</dbReference>
<organism evidence="2 3">
    <name type="scientific">Nonomuraea endophytica</name>
    <dbReference type="NCBI Taxonomy" id="714136"/>
    <lineage>
        <taxon>Bacteria</taxon>
        <taxon>Bacillati</taxon>
        <taxon>Actinomycetota</taxon>
        <taxon>Actinomycetes</taxon>
        <taxon>Streptosporangiales</taxon>
        <taxon>Streptosporangiaceae</taxon>
        <taxon>Nonomuraea</taxon>
    </lineage>
</organism>
<evidence type="ECO:0000313" key="2">
    <source>
        <dbReference type="EMBL" id="MBB5075554.1"/>
    </source>
</evidence>